<name>A0A3D8YAP7_9BACT</name>
<dbReference type="CDD" id="cd07205">
    <property type="entry name" value="Pat_PNPLA6_PNPLA7_NTE1_like"/>
    <property type="match status" value="1"/>
</dbReference>
<dbReference type="PANTHER" id="PTHR14226">
    <property type="entry name" value="NEUROPATHY TARGET ESTERASE/SWISS CHEESE D.MELANOGASTER"/>
    <property type="match status" value="1"/>
</dbReference>
<feature type="active site" description="Proton acceptor" evidence="4">
    <location>
        <position position="151"/>
    </location>
</feature>
<evidence type="ECO:0000256" key="1">
    <source>
        <dbReference type="ARBA" id="ARBA00022801"/>
    </source>
</evidence>
<dbReference type="GO" id="GO:0016042">
    <property type="term" value="P:lipid catabolic process"/>
    <property type="evidence" value="ECO:0007669"/>
    <property type="project" value="UniProtKB-UniRule"/>
</dbReference>
<evidence type="ECO:0000256" key="3">
    <source>
        <dbReference type="ARBA" id="ARBA00023098"/>
    </source>
</evidence>
<evidence type="ECO:0000313" key="6">
    <source>
        <dbReference type="EMBL" id="REA58914.1"/>
    </source>
</evidence>
<dbReference type="InterPro" id="IPR002641">
    <property type="entry name" value="PNPLA_dom"/>
</dbReference>
<dbReference type="InterPro" id="IPR016035">
    <property type="entry name" value="Acyl_Trfase/lysoPLipase"/>
</dbReference>
<organism evidence="6 7">
    <name type="scientific">Dyadobacter luteus</name>
    <dbReference type="NCBI Taxonomy" id="2259619"/>
    <lineage>
        <taxon>Bacteria</taxon>
        <taxon>Pseudomonadati</taxon>
        <taxon>Bacteroidota</taxon>
        <taxon>Cytophagia</taxon>
        <taxon>Cytophagales</taxon>
        <taxon>Spirosomataceae</taxon>
        <taxon>Dyadobacter</taxon>
    </lineage>
</organism>
<feature type="active site" description="Nucleophile" evidence="4">
    <location>
        <position position="39"/>
    </location>
</feature>
<protein>
    <submittedName>
        <fullName evidence="6">Patatin</fullName>
    </submittedName>
</protein>
<evidence type="ECO:0000313" key="7">
    <source>
        <dbReference type="Proteomes" id="UP000256373"/>
    </source>
</evidence>
<accession>A0A3D8YAP7</accession>
<keyword evidence="7" id="KW-1185">Reference proteome</keyword>
<keyword evidence="3 4" id="KW-0443">Lipid metabolism</keyword>
<gene>
    <name evidence="6" type="ORF">DSL64_19825</name>
</gene>
<dbReference type="Proteomes" id="UP000256373">
    <property type="component" value="Unassembled WGS sequence"/>
</dbReference>
<dbReference type="Gene3D" id="3.40.1090.10">
    <property type="entry name" value="Cytosolic phospholipase A2 catalytic domain"/>
    <property type="match status" value="2"/>
</dbReference>
<evidence type="ECO:0000256" key="2">
    <source>
        <dbReference type="ARBA" id="ARBA00022963"/>
    </source>
</evidence>
<evidence type="ECO:0000259" key="5">
    <source>
        <dbReference type="PROSITE" id="PS51635"/>
    </source>
</evidence>
<proteinExistence type="predicted"/>
<dbReference type="SUPFAM" id="SSF52151">
    <property type="entry name" value="FabD/lysophospholipase-like"/>
    <property type="match status" value="1"/>
</dbReference>
<sequence>MTTIGLVLSGGGARGISHIGVIKALMENGITFDKISGTSAGSFIGSLLAYGYSPDEILDIFIETKFSRYLRFGFSTGGMLSIENAEKILLKYIPENTFEALKIPMAVTATDIQVGEEICFKKGELAKPVLASCCLPGIFRPIVFQGKELVDGAIFNNLPVNAIQNEVDYIIGVHCNPLNQLKNSSHIHQITYRSFRLAMRGKAKASLDRCDMLIEAPELYNYNTFDFRKTKVLFDIGYNYTKEFLTSHSQNPFFKNVLKIN</sequence>
<dbReference type="PANTHER" id="PTHR14226:SF29">
    <property type="entry name" value="NEUROPATHY TARGET ESTERASE SWS"/>
    <property type="match status" value="1"/>
</dbReference>
<keyword evidence="1 4" id="KW-0378">Hydrolase</keyword>
<feature type="short sequence motif" description="GXGXXG" evidence="4">
    <location>
        <begin position="10"/>
        <end position="15"/>
    </location>
</feature>
<dbReference type="PROSITE" id="PS51635">
    <property type="entry name" value="PNPLA"/>
    <property type="match status" value="1"/>
</dbReference>
<dbReference type="GO" id="GO:0016787">
    <property type="term" value="F:hydrolase activity"/>
    <property type="evidence" value="ECO:0007669"/>
    <property type="project" value="UniProtKB-UniRule"/>
</dbReference>
<dbReference type="EMBL" id="QNUL01000018">
    <property type="protein sequence ID" value="REA58914.1"/>
    <property type="molecule type" value="Genomic_DNA"/>
</dbReference>
<evidence type="ECO:0000256" key="4">
    <source>
        <dbReference type="PROSITE-ProRule" id="PRU01161"/>
    </source>
</evidence>
<dbReference type="Pfam" id="PF01734">
    <property type="entry name" value="Patatin"/>
    <property type="match status" value="1"/>
</dbReference>
<feature type="short sequence motif" description="DGA/G" evidence="4">
    <location>
        <begin position="151"/>
        <end position="153"/>
    </location>
</feature>
<dbReference type="AlphaFoldDB" id="A0A3D8YAP7"/>
<dbReference type="RefSeq" id="WP_115832666.1">
    <property type="nucleotide sequence ID" value="NZ_QNUL01000018.1"/>
</dbReference>
<keyword evidence="2 4" id="KW-0442">Lipid degradation</keyword>
<feature type="domain" description="PNPLA" evidence="5">
    <location>
        <begin position="6"/>
        <end position="164"/>
    </location>
</feature>
<comment type="caution">
    <text evidence="6">The sequence shown here is derived from an EMBL/GenBank/DDBJ whole genome shotgun (WGS) entry which is preliminary data.</text>
</comment>
<feature type="short sequence motif" description="GXSXG" evidence="4">
    <location>
        <begin position="37"/>
        <end position="41"/>
    </location>
</feature>
<dbReference type="OrthoDB" id="9770965at2"/>
<dbReference type="InterPro" id="IPR050301">
    <property type="entry name" value="NTE"/>
</dbReference>
<reference evidence="6 7" key="1">
    <citation type="submission" date="2018-07" db="EMBL/GenBank/DDBJ databases">
        <title>Dyadobacter roseus sp. nov., isolated from rose rhizosphere soil.</title>
        <authorList>
            <person name="Chen L."/>
        </authorList>
    </citation>
    <scope>NUCLEOTIDE SEQUENCE [LARGE SCALE GENOMIC DNA]</scope>
    <source>
        <strain evidence="6 7">RS19</strain>
    </source>
</reference>